<dbReference type="Gene3D" id="1.10.40.90">
    <property type="match status" value="1"/>
</dbReference>
<evidence type="ECO:0000256" key="10">
    <source>
        <dbReference type="RuleBase" id="RU004279"/>
    </source>
</evidence>
<dbReference type="SUPFAM" id="SSF64484">
    <property type="entry name" value="beta and beta-prime subunits of DNA dependent RNA-polymerase"/>
    <property type="match status" value="1"/>
</dbReference>
<evidence type="ECO:0000256" key="9">
    <source>
        <dbReference type="HAMAP-Rule" id="MF_01322"/>
    </source>
</evidence>
<dbReference type="CDD" id="cd02655">
    <property type="entry name" value="RNAP_beta'_C"/>
    <property type="match status" value="1"/>
</dbReference>
<dbReference type="GO" id="GO:0000428">
    <property type="term" value="C:DNA-directed RNA polymerase complex"/>
    <property type="evidence" value="ECO:0007669"/>
    <property type="project" value="UniProtKB-KW"/>
</dbReference>
<dbReference type="HAMAP" id="MF_01322">
    <property type="entry name" value="RNApol_bact_RpoC"/>
    <property type="match status" value="1"/>
</dbReference>
<keyword evidence="9" id="KW-0862">Zinc</keyword>
<comment type="similarity">
    <text evidence="2 9 10">Belongs to the RNA polymerase beta' chain family.</text>
</comment>
<feature type="binding site" evidence="9">
    <location>
        <position position="78"/>
    </location>
    <ligand>
        <name>Zn(2+)</name>
        <dbReference type="ChEBI" id="CHEBI:29105"/>
        <label>1</label>
    </ligand>
</feature>
<keyword evidence="9" id="KW-0460">Magnesium</keyword>
<dbReference type="InterPro" id="IPR007066">
    <property type="entry name" value="RNA_pol_Rpb1_3"/>
</dbReference>
<evidence type="ECO:0000256" key="1">
    <source>
        <dbReference type="ARBA" id="ARBA00004026"/>
    </source>
</evidence>
<evidence type="ECO:0000256" key="6">
    <source>
        <dbReference type="ARBA" id="ARBA00022723"/>
    </source>
</evidence>
<dbReference type="RefSeq" id="WP_345148908.1">
    <property type="nucleotide sequence ID" value="NZ_BAABEO010000008.1"/>
</dbReference>
<dbReference type="Gene3D" id="1.10.1790.20">
    <property type="match status" value="1"/>
</dbReference>
<dbReference type="InterPro" id="IPR006592">
    <property type="entry name" value="RNA_pol_N"/>
</dbReference>
<feature type="binding site" evidence="9">
    <location>
        <position position="60"/>
    </location>
    <ligand>
        <name>Zn(2+)</name>
        <dbReference type="ChEBI" id="CHEBI:29105"/>
        <label>1</label>
    </ligand>
</feature>
<feature type="binding site" evidence="9">
    <location>
        <position position="964"/>
    </location>
    <ligand>
        <name>Zn(2+)</name>
        <dbReference type="ChEBI" id="CHEBI:29105"/>
        <label>2</label>
    </ligand>
</feature>
<dbReference type="EMBL" id="BAABEO010000008">
    <property type="protein sequence ID" value="GAA3673507.1"/>
    <property type="molecule type" value="Genomic_DNA"/>
</dbReference>
<dbReference type="InterPro" id="IPR038120">
    <property type="entry name" value="Rpb1_funnel_sf"/>
</dbReference>
<comment type="function">
    <text evidence="1 9 10">DNA-dependent RNA polymerase catalyzes the transcription of DNA into RNA using the four ribonucleoside triphosphates as substrates.</text>
</comment>
<dbReference type="NCBIfam" id="NF011498">
    <property type="entry name" value="PRK14906.1"/>
    <property type="match status" value="1"/>
</dbReference>
<reference evidence="13" key="1">
    <citation type="journal article" date="2019" name="Int. J. Syst. Evol. Microbiol.">
        <title>The Global Catalogue of Microorganisms (GCM) 10K type strain sequencing project: providing services to taxonomists for standard genome sequencing and annotation.</title>
        <authorList>
            <consortium name="The Broad Institute Genomics Platform"/>
            <consortium name="The Broad Institute Genome Sequencing Center for Infectious Disease"/>
            <person name="Wu L."/>
            <person name="Ma J."/>
        </authorList>
    </citation>
    <scope>NUCLEOTIDE SEQUENCE [LARGE SCALE GENOMIC DNA]</scope>
    <source>
        <strain evidence="13">JCM 30742</strain>
    </source>
</reference>
<keyword evidence="3 9" id="KW-0240">DNA-directed RNA polymerase</keyword>
<dbReference type="NCBIfam" id="TIGR02386">
    <property type="entry name" value="rpoC_TIGR"/>
    <property type="match status" value="1"/>
</dbReference>
<keyword evidence="7 9" id="KW-0804">Transcription</keyword>
<dbReference type="Gene3D" id="1.10.274.100">
    <property type="entry name" value="RNA polymerase Rpb1, domain 3"/>
    <property type="match status" value="1"/>
</dbReference>
<proteinExistence type="inferred from homology"/>
<evidence type="ECO:0000256" key="3">
    <source>
        <dbReference type="ARBA" id="ARBA00022478"/>
    </source>
</evidence>
<gene>
    <name evidence="9" type="primary">rpoC</name>
    <name evidence="12" type="ORF">GCM10023081_09830</name>
</gene>
<evidence type="ECO:0000313" key="13">
    <source>
        <dbReference type="Proteomes" id="UP001500752"/>
    </source>
</evidence>
<dbReference type="Gene3D" id="1.10.150.390">
    <property type="match status" value="1"/>
</dbReference>
<evidence type="ECO:0000259" key="11">
    <source>
        <dbReference type="SMART" id="SM00663"/>
    </source>
</evidence>
<dbReference type="Gene3D" id="2.40.50.100">
    <property type="match status" value="1"/>
</dbReference>
<dbReference type="PANTHER" id="PTHR19376">
    <property type="entry name" value="DNA-DIRECTED RNA POLYMERASE"/>
    <property type="match status" value="1"/>
</dbReference>
<dbReference type="Gene3D" id="2.40.40.20">
    <property type="match status" value="1"/>
</dbReference>
<dbReference type="InterPro" id="IPR007083">
    <property type="entry name" value="RNA_pol_Rpb1_4"/>
</dbReference>
<evidence type="ECO:0000256" key="8">
    <source>
        <dbReference type="ARBA" id="ARBA00048552"/>
    </source>
</evidence>
<dbReference type="Pfam" id="PF04983">
    <property type="entry name" value="RNA_pol_Rpb1_3"/>
    <property type="match status" value="1"/>
</dbReference>
<dbReference type="CDD" id="cd01609">
    <property type="entry name" value="RNAP_beta'_N"/>
    <property type="match status" value="1"/>
</dbReference>
<comment type="caution">
    <text evidence="12">The sequence shown here is derived from an EMBL/GenBank/DDBJ whole genome shotgun (WGS) entry which is preliminary data.</text>
</comment>
<feature type="binding site" evidence="9">
    <location>
        <position position="877"/>
    </location>
    <ligand>
        <name>Zn(2+)</name>
        <dbReference type="ChEBI" id="CHEBI:29105"/>
        <label>2</label>
    </ligand>
</feature>
<dbReference type="InterPro" id="IPR007081">
    <property type="entry name" value="RNA_pol_Rpb1_5"/>
</dbReference>
<dbReference type="Gene3D" id="4.10.860.120">
    <property type="entry name" value="RNA polymerase II, clamp domain"/>
    <property type="match status" value="1"/>
</dbReference>
<dbReference type="Pfam" id="PF04998">
    <property type="entry name" value="RNA_pol_Rpb1_5"/>
    <property type="match status" value="1"/>
</dbReference>
<dbReference type="InterPro" id="IPR012754">
    <property type="entry name" value="DNA-dir_RpoC_beta_prime_bact"/>
</dbReference>
<accession>A0ABP7BZX3</accession>
<evidence type="ECO:0000256" key="2">
    <source>
        <dbReference type="ARBA" id="ARBA00006460"/>
    </source>
</evidence>
<evidence type="ECO:0000313" key="12">
    <source>
        <dbReference type="EMBL" id="GAA3673507.1"/>
    </source>
</evidence>
<comment type="cofactor">
    <cofactor evidence="9">
        <name>Zn(2+)</name>
        <dbReference type="ChEBI" id="CHEBI:29105"/>
    </cofactor>
    <text evidence="9">Binds 2 Zn(2+) ions per subunit.</text>
</comment>
<name>A0ABP7BZX3_9MICC</name>
<sequence length="1296" mass="143735">MSSESSFGLMRIGLATAEEIRGWSFGEVKKPETINYRTLKPEKDGLFCEKIFGPSRDWECYCGKYKRVRFKGIICERCGVEVTRAKVRRERMGHIELAAPVTHIWYFKGVPSRLGYLLDLAPKDLEKVIYFAAYMITSVDDERRHAELPNLQAQHDLERKRLVDTRDSDIAAIARELESELARLEGEGAKAAEKKKIRDLADKSMAQVRKRADASIERLEQVWDRFKNLKVADLEGDEGLFRQLREKYGLFFEGHMGAEAIKKRLEGFDMEAEAELLRDIIKNGKGQRKTRALKRLKVVNAFLTTTNSPLGMVLDAVPVIPPELRPMVQLDGGRFATSDLNDLYRRVINRNNRLKRLLDLGAPEIIVNNEKRMLQEAVDSLFDNGRRGRPVTGPGNRPLKSLSDMLKGKQGRFRQNLLGKRVDYSGRSVIVVGPQLKLHQCGLPKQMALELFKPFVMKRLVDLNHAQNIKSAKRMVERYRPQVWDVLEEIITEHPVLLNRAPTLHRLGIQAFEPQLVEGKALQLHPLVCAAFNADFDGDQMAVHLPLSPEAQAEARILMLSSHNILKPSDGRPVALPSQDMIIGLHHLTTKRPGEKGEGRVFSSPSEAIMALDAGELHLNAVVKIRVEKFIPSAEQPAPEGWEEGTPALIETSLGQVLFNDTLPVDYPWVEDVAGKDKLSEIVNDLAERYPKIVTAATLDNLKDAGFRWATRSGVTVAISDITSNMDKAAILEPYEAQALKVQQQYDKGLIADNERRTELIDIWTKATDEVAEAMKNGMERLNTINRMVTSKARGNWLQLRQIAGIRGLVSNPKGEIIPRPIKSSYREGLSVLEYFIATHGARKGLADTALKTANSGYLTRRLVDVSQDVIVREQDCGTERGLTVPIVAIDELGTVRKHETVENSAYTRTLAVDVVDEAGNVLAPAGSDVGDVLIEELFQAGVQEIKVRSVLTCESVVGTCALCYGRSLASGKTVDIGEAVGIIAAQSIGEPGTQLTMRTFHTGGVASAEDITQGLPRIQELFEARTPKGVAPISEVAGRVTIEDSEKQLRIVIIPDDGTEEIAYPVLRRARLLVVDGDHVTVGQQLVSGAIDPKQVLRVLGPREAQKFLVREVQNVYQSQGVGIHDKHVEVIVRQMLRRITVIESGETDLLPGELAERSRFQNENRKAVSEGKQPASGRDELMGITKASLATDSWLSAASFQETTRVLTQAAMEGKSDPLLGLKENVIIGKLIPAGTGLDRYTQVSVEPTEEAKANLFTGPSAFTGFDYDGLEPGSAPEFHAIPMDDYDLGNDFR</sequence>
<keyword evidence="6 9" id="KW-0479">Metal-binding</keyword>
<protein>
    <recommendedName>
        <fullName evidence="9">DNA-directed RNA polymerase subunit beta'</fullName>
        <shortName evidence="9">RNAP subunit beta'</shortName>
        <ecNumber evidence="9">2.7.7.6</ecNumber>
    </recommendedName>
    <alternativeName>
        <fullName evidence="9">RNA polymerase subunit beta'</fullName>
    </alternativeName>
    <alternativeName>
        <fullName evidence="9">Transcriptase subunit beta'</fullName>
    </alternativeName>
</protein>
<feature type="binding site" evidence="9">
    <location>
        <position position="537"/>
    </location>
    <ligand>
        <name>Mg(2+)</name>
        <dbReference type="ChEBI" id="CHEBI:18420"/>
    </ligand>
</feature>
<dbReference type="Pfam" id="PF05000">
    <property type="entry name" value="RNA_pol_Rpb1_4"/>
    <property type="match status" value="1"/>
</dbReference>
<feature type="binding site" evidence="9">
    <location>
        <position position="954"/>
    </location>
    <ligand>
        <name>Zn(2+)</name>
        <dbReference type="ChEBI" id="CHEBI:29105"/>
        <label>2</label>
    </ligand>
</feature>
<dbReference type="Pfam" id="PF04997">
    <property type="entry name" value="RNA_pol_Rpb1_1"/>
    <property type="match status" value="1"/>
</dbReference>
<comment type="subunit">
    <text evidence="9">The RNAP catalytic core consists of 2 alpha, 1 beta, 1 beta' and 1 omega subunit. When a sigma factor is associated with the core the holoenzyme is formed, which can initiate transcription.</text>
</comment>
<dbReference type="EC" id="2.7.7.6" evidence="9"/>
<dbReference type="InterPro" id="IPR045867">
    <property type="entry name" value="DNA-dir_RpoC_beta_prime"/>
</dbReference>
<comment type="catalytic activity">
    <reaction evidence="8 9 10">
        <text>RNA(n) + a ribonucleoside 5'-triphosphate = RNA(n+1) + diphosphate</text>
        <dbReference type="Rhea" id="RHEA:21248"/>
        <dbReference type="Rhea" id="RHEA-COMP:14527"/>
        <dbReference type="Rhea" id="RHEA-COMP:17342"/>
        <dbReference type="ChEBI" id="CHEBI:33019"/>
        <dbReference type="ChEBI" id="CHEBI:61557"/>
        <dbReference type="ChEBI" id="CHEBI:140395"/>
        <dbReference type="EC" id="2.7.7.6"/>
    </reaction>
</comment>
<organism evidence="12 13">
    <name type="scientific">Arthrobacter ginkgonis</name>
    <dbReference type="NCBI Taxonomy" id="1630594"/>
    <lineage>
        <taxon>Bacteria</taxon>
        <taxon>Bacillati</taxon>
        <taxon>Actinomycetota</taxon>
        <taxon>Actinomycetes</taxon>
        <taxon>Micrococcales</taxon>
        <taxon>Micrococcaceae</taxon>
        <taxon>Arthrobacter</taxon>
    </lineage>
</organism>
<feature type="binding site" evidence="9">
    <location>
        <position position="62"/>
    </location>
    <ligand>
        <name>Zn(2+)</name>
        <dbReference type="ChEBI" id="CHEBI:29105"/>
        <label>1</label>
    </ligand>
</feature>
<dbReference type="PANTHER" id="PTHR19376:SF54">
    <property type="entry name" value="DNA-DIRECTED RNA POLYMERASE SUBUNIT BETA"/>
    <property type="match status" value="1"/>
</dbReference>
<dbReference type="Proteomes" id="UP001500752">
    <property type="component" value="Unassembled WGS sequence"/>
</dbReference>
<dbReference type="InterPro" id="IPR000722">
    <property type="entry name" value="RNA_pol_asu"/>
</dbReference>
<evidence type="ECO:0000256" key="7">
    <source>
        <dbReference type="ARBA" id="ARBA00023163"/>
    </source>
</evidence>
<feature type="binding site" evidence="9">
    <location>
        <position position="75"/>
    </location>
    <ligand>
        <name>Zn(2+)</name>
        <dbReference type="ChEBI" id="CHEBI:29105"/>
        <label>1</label>
    </ligand>
</feature>
<dbReference type="Pfam" id="PF00623">
    <property type="entry name" value="RNA_pol_Rpb1_2"/>
    <property type="match status" value="1"/>
</dbReference>
<keyword evidence="4 9" id="KW-0808">Transferase</keyword>
<dbReference type="Gene3D" id="1.10.132.30">
    <property type="match status" value="1"/>
</dbReference>
<feature type="binding site" evidence="9">
    <location>
        <position position="535"/>
    </location>
    <ligand>
        <name>Mg(2+)</name>
        <dbReference type="ChEBI" id="CHEBI:18420"/>
    </ligand>
</feature>
<keyword evidence="13" id="KW-1185">Reference proteome</keyword>
<feature type="domain" description="RNA polymerase N-terminal" evidence="11">
    <location>
        <begin position="310"/>
        <end position="589"/>
    </location>
</feature>
<feature type="binding site" evidence="9">
    <location>
        <position position="539"/>
    </location>
    <ligand>
        <name>Mg(2+)</name>
        <dbReference type="ChEBI" id="CHEBI:18420"/>
    </ligand>
</feature>
<evidence type="ECO:0000256" key="4">
    <source>
        <dbReference type="ARBA" id="ARBA00022679"/>
    </source>
</evidence>
<feature type="binding site" evidence="9">
    <location>
        <position position="961"/>
    </location>
    <ligand>
        <name>Zn(2+)</name>
        <dbReference type="ChEBI" id="CHEBI:29105"/>
        <label>2</label>
    </ligand>
</feature>
<dbReference type="InterPro" id="IPR007080">
    <property type="entry name" value="RNA_pol_Rpb1_1"/>
</dbReference>
<dbReference type="SMART" id="SM00663">
    <property type="entry name" value="RPOLA_N"/>
    <property type="match status" value="1"/>
</dbReference>
<keyword evidence="5 9" id="KW-0548">Nucleotidyltransferase</keyword>
<evidence type="ECO:0000256" key="5">
    <source>
        <dbReference type="ARBA" id="ARBA00022695"/>
    </source>
</evidence>
<dbReference type="InterPro" id="IPR044893">
    <property type="entry name" value="RNA_pol_Rpb1_clamp_domain"/>
</dbReference>
<comment type="cofactor">
    <cofactor evidence="9">
        <name>Mg(2+)</name>
        <dbReference type="ChEBI" id="CHEBI:18420"/>
    </cofactor>
    <text evidence="9">Binds 1 Mg(2+) ion per subunit.</text>
</comment>
<dbReference type="InterPro" id="IPR042102">
    <property type="entry name" value="RNA_pol_Rpb1_3_sf"/>
</dbReference>